<dbReference type="GO" id="GO:0005524">
    <property type="term" value="F:ATP binding"/>
    <property type="evidence" value="ECO:0007669"/>
    <property type="project" value="UniProtKB-UniRule"/>
</dbReference>
<dbReference type="Pfam" id="PF00118">
    <property type="entry name" value="Cpn60_TCP1"/>
    <property type="match status" value="1"/>
</dbReference>
<evidence type="ECO:0000256" key="5">
    <source>
        <dbReference type="ARBA" id="ARBA00023235"/>
    </source>
</evidence>
<evidence type="ECO:0000256" key="3">
    <source>
        <dbReference type="ARBA" id="ARBA00022840"/>
    </source>
</evidence>
<dbReference type="AlphaFoldDB" id="A0A916XUW6"/>
<keyword evidence="3 6" id="KW-0067">ATP-binding</keyword>
<name>A0A916XUW6_9FLAO</name>
<reference evidence="9" key="2">
    <citation type="submission" date="2020-09" db="EMBL/GenBank/DDBJ databases">
        <authorList>
            <person name="Sun Q."/>
            <person name="Zhou Y."/>
        </authorList>
    </citation>
    <scope>NUCLEOTIDE SEQUENCE</scope>
    <source>
        <strain evidence="9">CGMCC 1.12506</strain>
    </source>
</reference>
<dbReference type="InterPro" id="IPR027410">
    <property type="entry name" value="TCP-1-like_intermed_sf"/>
</dbReference>
<feature type="binding site" evidence="6">
    <location>
        <position position="495"/>
    </location>
    <ligand>
        <name>ATP</name>
        <dbReference type="ChEBI" id="CHEBI:30616"/>
    </ligand>
</feature>
<dbReference type="PRINTS" id="PR00298">
    <property type="entry name" value="CHAPERONIN60"/>
</dbReference>
<dbReference type="PROSITE" id="PS00296">
    <property type="entry name" value="CHAPERONINS_CPN60"/>
    <property type="match status" value="1"/>
</dbReference>
<keyword evidence="10" id="KW-1185">Reference proteome</keyword>
<evidence type="ECO:0000256" key="6">
    <source>
        <dbReference type="HAMAP-Rule" id="MF_00600"/>
    </source>
</evidence>
<dbReference type="GO" id="GO:0016853">
    <property type="term" value="F:isomerase activity"/>
    <property type="evidence" value="ECO:0007669"/>
    <property type="project" value="UniProtKB-KW"/>
</dbReference>
<dbReference type="Gene3D" id="3.30.260.10">
    <property type="entry name" value="TCP-1-like chaperonin intermediate domain"/>
    <property type="match status" value="1"/>
</dbReference>
<keyword evidence="4 6" id="KW-0143">Chaperone</keyword>
<evidence type="ECO:0000256" key="2">
    <source>
        <dbReference type="ARBA" id="ARBA00022741"/>
    </source>
</evidence>
<sequence>MAKDIKFDIEARDGLKRGVDALANAVKVTLGPKGRNVTISKSFGGPTVTKDGVTVAKEVELKDPLENMGAQMVKEVASKTNDLAGDGTTTATVLAQAIVKEGLKNVAAGANPMDLKRGIDKAVEAIVADLGKQAKEVGSSTEKIKQVASISANNDEVIGELIATAFGKVGKEGVITVEEAKGTDTYVDVVEGMQFDRGYLSPYFVTNPEKMNVELENPYILLYDKKVSSLKELLPVLEPVAQSGKPLLIIAEDVDGEALSTLVVNKLRGALKIAAVKAPGFGDRRKAMLEDIAILTGGTVIAEESGYTLENATLEMLGTAEKVSIDKDNTTIVNGAGNGDLIKNRVNQIKAQMETTTSDYDREKLQERLAKLAGGVAVLYVGAASEVEMKEKKDRVDDALHATRAAVEEGIVAGGGVALLRAKNVLASLKADNADEATGIQIVSRAVESPLRTIVENAGLEGSVVVAKVAEGKGDFGYNAKTDEYVDMLKAGIIDPKKVTRVALENAASVAGMILTTECALVDIKEENAGGGMPMGGGMPGMM</sequence>
<reference evidence="9" key="1">
    <citation type="journal article" date="2014" name="Int. J. Syst. Evol. Microbiol.">
        <title>Complete genome sequence of Corynebacterium casei LMG S-19264T (=DSM 44701T), isolated from a smear-ripened cheese.</title>
        <authorList>
            <consortium name="US DOE Joint Genome Institute (JGI-PGF)"/>
            <person name="Walter F."/>
            <person name="Albersmeier A."/>
            <person name="Kalinowski J."/>
            <person name="Ruckert C."/>
        </authorList>
    </citation>
    <scope>NUCLEOTIDE SEQUENCE</scope>
    <source>
        <strain evidence="9">CGMCC 1.12506</strain>
    </source>
</reference>
<dbReference type="GO" id="GO:0005737">
    <property type="term" value="C:cytoplasm"/>
    <property type="evidence" value="ECO:0007669"/>
    <property type="project" value="UniProtKB-SubCell"/>
</dbReference>
<evidence type="ECO:0000256" key="8">
    <source>
        <dbReference type="RuleBase" id="RU000419"/>
    </source>
</evidence>
<dbReference type="NCBIfam" id="NF000592">
    <property type="entry name" value="PRK00013.1"/>
    <property type="match status" value="1"/>
</dbReference>
<comment type="similarity">
    <text evidence="1 6 7">Belongs to the chaperonin (HSP60) family.</text>
</comment>
<evidence type="ECO:0000256" key="4">
    <source>
        <dbReference type="ARBA" id="ARBA00023186"/>
    </source>
</evidence>
<dbReference type="EC" id="5.6.1.7" evidence="6"/>
<dbReference type="NCBIfam" id="NF009488">
    <property type="entry name" value="PRK12850.1"/>
    <property type="match status" value="1"/>
</dbReference>
<feature type="binding site" evidence="6">
    <location>
        <begin position="29"/>
        <end position="32"/>
    </location>
    <ligand>
        <name>ATP</name>
        <dbReference type="ChEBI" id="CHEBI:30616"/>
    </ligand>
</feature>
<dbReference type="Gene3D" id="3.50.7.10">
    <property type="entry name" value="GroEL"/>
    <property type="match status" value="1"/>
</dbReference>
<comment type="function">
    <text evidence="6 8">Together with its co-chaperonin GroES, plays an essential role in assisting protein folding. The GroEL-GroES system forms a nano-cage that allows encapsulation of the non-native substrate proteins and provides a physical environment optimized to promote and accelerate protein folding.</text>
</comment>
<comment type="subunit">
    <text evidence="6 8">Forms a cylinder of 14 subunits composed of two heptameric rings stacked back-to-back. Interacts with the co-chaperonin GroES.</text>
</comment>
<dbReference type="InterPro" id="IPR002423">
    <property type="entry name" value="Cpn60/GroEL/TCP-1"/>
</dbReference>
<dbReference type="GO" id="GO:0042026">
    <property type="term" value="P:protein refolding"/>
    <property type="evidence" value="ECO:0007669"/>
    <property type="project" value="UniProtKB-UniRule"/>
</dbReference>
<proteinExistence type="inferred from homology"/>
<dbReference type="InterPro" id="IPR001844">
    <property type="entry name" value="Cpn60/GroEL"/>
</dbReference>
<dbReference type="GO" id="GO:0051082">
    <property type="term" value="F:unfolded protein binding"/>
    <property type="evidence" value="ECO:0007669"/>
    <property type="project" value="UniProtKB-UniRule"/>
</dbReference>
<dbReference type="Gene3D" id="1.10.560.10">
    <property type="entry name" value="GroEL-like equatorial domain"/>
    <property type="match status" value="1"/>
</dbReference>
<dbReference type="CDD" id="cd03344">
    <property type="entry name" value="GroEL"/>
    <property type="match status" value="1"/>
</dbReference>
<dbReference type="SUPFAM" id="SSF52029">
    <property type="entry name" value="GroEL apical domain-like"/>
    <property type="match status" value="1"/>
</dbReference>
<feature type="binding site" evidence="6">
    <location>
        <position position="50"/>
    </location>
    <ligand>
        <name>ATP</name>
        <dbReference type="ChEBI" id="CHEBI:30616"/>
    </ligand>
</feature>
<keyword evidence="2 6" id="KW-0547">Nucleotide-binding</keyword>
<dbReference type="GO" id="GO:0140662">
    <property type="term" value="F:ATP-dependent protein folding chaperone"/>
    <property type="evidence" value="ECO:0007669"/>
    <property type="project" value="InterPro"/>
</dbReference>
<dbReference type="InterPro" id="IPR027409">
    <property type="entry name" value="GroEL-like_apical_dom_sf"/>
</dbReference>
<comment type="subcellular location">
    <subcellularLocation>
        <location evidence="6">Cytoplasm</location>
    </subcellularLocation>
</comment>
<dbReference type="NCBIfam" id="NF009487">
    <property type="entry name" value="PRK12849.1"/>
    <property type="match status" value="1"/>
</dbReference>
<dbReference type="InterPro" id="IPR018370">
    <property type="entry name" value="Chaperonin_Cpn60_CS"/>
</dbReference>
<dbReference type="NCBIfam" id="NF009489">
    <property type="entry name" value="PRK12851.1"/>
    <property type="match status" value="1"/>
</dbReference>
<dbReference type="FunFam" id="3.50.7.10:FF:000001">
    <property type="entry name" value="60 kDa chaperonin"/>
    <property type="match status" value="1"/>
</dbReference>
<dbReference type="SUPFAM" id="SSF54849">
    <property type="entry name" value="GroEL-intermediate domain like"/>
    <property type="match status" value="1"/>
</dbReference>
<protein>
    <recommendedName>
        <fullName evidence="6">Chaperonin GroEL</fullName>
        <ecNumber evidence="6">5.6.1.7</ecNumber>
    </recommendedName>
    <alternativeName>
        <fullName evidence="6">60 kDa chaperonin</fullName>
    </alternativeName>
    <alternativeName>
        <fullName evidence="6">Chaperonin-60</fullName>
        <shortName evidence="6">Cpn60</shortName>
    </alternativeName>
</protein>
<dbReference type="InterPro" id="IPR027413">
    <property type="entry name" value="GROEL-like_equatorial_sf"/>
</dbReference>
<feature type="binding site" evidence="6">
    <location>
        <begin position="86"/>
        <end position="90"/>
    </location>
    <ligand>
        <name>ATP</name>
        <dbReference type="ChEBI" id="CHEBI:30616"/>
    </ligand>
</feature>
<evidence type="ECO:0000313" key="10">
    <source>
        <dbReference type="Proteomes" id="UP000625735"/>
    </source>
</evidence>
<evidence type="ECO:0000313" key="9">
    <source>
        <dbReference type="EMBL" id="GGD13883.1"/>
    </source>
</evidence>
<dbReference type="Proteomes" id="UP000625735">
    <property type="component" value="Unassembled WGS sequence"/>
</dbReference>
<evidence type="ECO:0000256" key="7">
    <source>
        <dbReference type="RuleBase" id="RU000418"/>
    </source>
</evidence>
<dbReference type="RefSeq" id="WP_188360560.1">
    <property type="nucleotide sequence ID" value="NZ_BMFG01000001.1"/>
</dbReference>
<feature type="binding site" evidence="6">
    <location>
        <position position="415"/>
    </location>
    <ligand>
        <name>ATP</name>
        <dbReference type="ChEBI" id="CHEBI:30616"/>
    </ligand>
</feature>
<keyword evidence="5 6" id="KW-0413">Isomerase</keyword>
<comment type="caution">
    <text evidence="6">Lacks conserved residue(s) required for the propagation of feature annotation.</text>
</comment>
<dbReference type="PANTHER" id="PTHR45633">
    <property type="entry name" value="60 KDA HEAT SHOCK PROTEIN, MITOCHONDRIAL"/>
    <property type="match status" value="1"/>
</dbReference>
<dbReference type="EMBL" id="BMFG01000001">
    <property type="protein sequence ID" value="GGD13883.1"/>
    <property type="molecule type" value="Genomic_DNA"/>
</dbReference>
<gene>
    <name evidence="6 9" type="primary">groL</name>
    <name evidence="6" type="synonym">groEL</name>
    <name evidence="9" type="ORF">GCM10011343_01200</name>
</gene>
<evidence type="ECO:0000256" key="1">
    <source>
        <dbReference type="ARBA" id="ARBA00006607"/>
    </source>
</evidence>
<dbReference type="FunFam" id="1.10.560.10:FF:000001">
    <property type="entry name" value="60 kDa chaperonin"/>
    <property type="match status" value="1"/>
</dbReference>
<accession>A0A916XUW6</accession>
<dbReference type="SUPFAM" id="SSF48592">
    <property type="entry name" value="GroEL equatorial domain-like"/>
    <property type="match status" value="1"/>
</dbReference>
<comment type="caution">
    <text evidence="9">The sequence shown here is derived from an EMBL/GenBank/DDBJ whole genome shotgun (WGS) entry which is preliminary data.</text>
</comment>
<dbReference type="NCBIfam" id="TIGR02348">
    <property type="entry name" value="GroEL"/>
    <property type="match status" value="1"/>
</dbReference>
<dbReference type="HAMAP" id="MF_00600">
    <property type="entry name" value="CH60"/>
    <property type="match status" value="1"/>
</dbReference>
<keyword evidence="6" id="KW-0963">Cytoplasm</keyword>
<organism evidence="9 10">
    <name type="scientific">Flavobacterium orientale</name>
    <dbReference type="NCBI Taxonomy" id="1756020"/>
    <lineage>
        <taxon>Bacteria</taxon>
        <taxon>Pseudomonadati</taxon>
        <taxon>Bacteroidota</taxon>
        <taxon>Flavobacteriia</taxon>
        <taxon>Flavobacteriales</taxon>
        <taxon>Flavobacteriaceae</taxon>
        <taxon>Flavobacterium</taxon>
    </lineage>
</organism>